<dbReference type="GO" id="GO:0005737">
    <property type="term" value="C:cytoplasm"/>
    <property type="evidence" value="ECO:0007669"/>
    <property type="project" value="TreeGrafter"/>
</dbReference>
<protein>
    <recommendedName>
        <fullName evidence="2">GTP cyclohydrolase 1 type 2 homolog</fullName>
    </recommendedName>
</protein>
<reference evidence="6 7" key="1">
    <citation type="submission" date="2017-01" db="EMBL/GenBank/DDBJ databases">
        <authorList>
            <person name="Mah S.A."/>
            <person name="Swanson W.J."/>
            <person name="Moy G.W."/>
            <person name="Vacquier V.D."/>
        </authorList>
    </citation>
    <scope>NUCLEOTIDE SEQUENCE [LARGE SCALE GENOMIC DNA]</scope>
    <source>
        <strain evidence="6 7">NIO-1016</strain>
    </source>
</reference>
<evidence type="ECO:0000313" key="5">
    <source>
        <dbReference type="EMBL" id="OXS76722.1"/>
    </source>
</evidence>
<gene>
    <name evidence="5" type="ORF">B1B05_13765</name>
    <name evidence="6" type="ORF">SAMN05443094_106243</name>
</gene>
<dbReference type="SUPFAM" id="SSF102705">
    <property type="entry name" value="NIF3 (NGG1p interacting factor 3)-like"/>
    <property type="match status" value="1"/>
</dbReference>
<accession>A0A1N6ZJK6</accession>
<proteinExistence type="inferred from homology"/>
<dbReference type="Proteomes" id="UP000215545">
    <property type="component" value="Unassembled WGS sequence"/>
</dbReference>
<dbReference type="AlphaFoldDB" id="A0A1N6ZJK6"/>
<evidence type="ECO:0000256" key="1">
    <source>
        <dbReference type="ARBA" id="ARBA00006964"/>
    </source>
</evidence>
<dbReference type="GO" id="GO:0046872">
    <property type="term" value="F:metal ion binding"/>
    <property type="evidence" value="ECO:0007669"/>
    <property type="project" value="UniProtKB-KW"/>
</dbReference>
<keyword evidence="6" id="KW-0378">Hydrolase</keyword>
<dbReference type="InterPro" id="IPR036069">
    <property type="entry name" value="DUF34/NIF3_sf"/>
</dbReference>
<evidence type="ECO:0000313" key="6">
    <source>
        <dbReference type="EMBL" id="SIR27072.1"/>
    </source>
</evidence>
<evidence type="ECO:0000256" key="4">
    <source>
        <dbReference type="PIRSR" id="PIRSR602678-1"/>
    </source>
</evidence>
<feature type="binding site" evidence="4">
    <location>
        <position position="232"/>
    </location>
    <ligand>
        <name>a divalent metal cation</name>
        <dbReference type="ChEBI" id="CHEBI:60240"/>
        <label>1</label>
    </ligand>
</feature>
<dbReference type="RefSeq" id="WP_045849023.1">
    <property type="nucleotide sequence ID" value="NZ_FTLX01000006.1"/>
</dbReference>
<dbReference type="Proteomes" id="UP000186385">
    <property type="component" value="Unassembled WGS sequence"/>
</dbReference>
<keyword evidence="3 4" id="KW-0479">Metal-binding</keyword>
<organism evidence="6 7">
    <name type="scientific">Domibacillus enclensis</name>
    <dbReference type="NCBI Taxonomy" id="1017273"/>
    <lineage>
        <taxon>Bacteria</taxon>
        <taxon>Bacillati</taxon>
        <taxon>Bacillota</taxon>
        <taxon>Bacilli</taxon>
        <taxon>Bacillales</taxon>
        <taxon>Bacillaceae</taxon>
        <taxon>Domibacillus</taxon>
    </lineage>
</organism>
<dbReference type="Gene3D" id="3.40.1390.30">
    <property type="entry name" value="NIF3 (NGG1p interacting factor 3)-like"/>
    <property type="match status" value="2"/>
</dbReference>
<comment type="similarity">
    <text evidence="1">Belongs to the GTP cyclohydrolase I type 2/NIF3 family.</text>
</comment>
<dbReference type="PANTHER" id="PTHR13799">
    <property type="entry name" value="NGG1 INTERACTING FACTOR 3"/>
    <property type="match status" value="1"/>
</dbReference>
<evidence type="ECO:0000313" key="7">
    <source>
        <dbReference type="Proteomes" id="UP000186385"/>
    </source>
</evidence>
<feature type="binding site" evidence="4">
    <location>
        <position position="228"/>
    </location>
    <ligand>
        <name>a divalent metal cation</name>
        <dbReference type="ChEBI" id="CHEBI:60240"/>
        <label>1</label>
    </ligand>
</feature>
<dbReference type="EMBL" id="MWSK01000006">
    <property type="protein sequence ID" value="OXS76722.1"/>
    <property type="molecule type" value="Genomic_DNA"/>
</dbReference>
<sequence length="264" mass="29276">MKNVLVDDVIKRLTRSVHLEETVDGLLSGSGQTKVTGIVVTFIASHEVIDQAIQKGANLIISHEGSFYSHHRDDGKQRQDPVCKEKSRLINDSGMAIYRFHDHPHRYEPDAITNGLVKKLGWEEFVLEKNKTSTIVSIPEATVQEIANRVKEKLSIPFVRITGDASMTCSRIGLLAGYRGGGQTVIPLMGTKEVEVIIAGEGPEWEAPEYVRDAVYQKRNKALMFIGHSESEEPGMSDVAELLSSAFPAIPVHFAASRPLFQWI</sequence>
<dbReference type="PANTHER" id="PTHR13799:SF14">
    <property type="entry name" value="GTP CYCLOHYDROLASE 1 TYPE 2 HOMOLOG"/>
    <property type="match status" value="1"/>
</dbReference>
<reference evidence="8" key="2">
    <citation type="submission" date="2017-03" db="EMBL/GenBank/DDBJ databases">
        <title>Bacillus sp. V-88(T) DSM27956, whole genome shotgun sequencing project.</title>
        <authorList>
            <person name="Dastager S.G."/>
            <person name="Neurgaonkar P.S."/>
            <person name="Dharne M.S."/>
        </authorList>
    </citation>
    <scope>NUCLEOTIDE SEQUENCE [LARGE SCALE GENOMIC DNA]</scope>
    <source>
        <strain evidence="8">DSM 25145</strain>
    </source>
</reference>
<dbReference type="InterPro" id="IPR002678">
    <property type="entry name" value="DUF34/NIF3"/>
</dbReference>
<dbReference type="STRING" id="1017273.SAMN05443094_106243"/>
<dbReference type="GO" id="GO:0016787">
    <property type="term" value="F:hydrolase activity"/>
    <property type="evidence" value="ECO:0007669"/>
    <property type="project" value="UniProtKB-KW"/>
</dbReference>
<dbReference type="EMBL" id="FTLX01000006">
    <property type="protein sequence ID" value="SIR27072.1"/>
    <property type="molecule type" value="Genomic_DNA"/>
</dbReference>
<evidence type="ECO:0000313" key="8">
    <source>
        <dbReference type="Proteomes" id="UP000215545"/>
    </source>
</evidence>
<feature type="binding site" evidence="4">
    <location>
        <position position="63"/>
    </location>
    <ligand>
        <name>a divalent metal cation</name>
        <dbReference type="ChEBI" id="CHEBI:60240"/>
        <label>1</label>
    </ligand>
</feature>
<dbReference type="Pfam" id="PF01784">
    <property type="entry name" value="DUF34_NIF3"/>
    <property type="match status" value="1"/>
</dbReference>
<keyword evidence="8" id="KW-1185">Reference proteome</keyword>
<evidence type="ECO:0000256" key="2">
    <source>
        <dbReference type="ARBA" id="ARBA00022112"/>
    </source>
</evidence>
<dbReference type="OrthoDB" id="1116574at2"/>
<name>A0A1N6ZJK6_9BACI</name>
<evidence type="ECO:0000256" key="3">
    <source>
        <dbReference type="ARBA" id="ARBA00022723"/>
    </source>
</evidence>
<reference evidence="5" key="3">
    <citation type="submission" date="2017-03" db="EMBL/GenBank/DDBJ databases">
        <authorList>
            <person name="Dastager S.G."/>
            <person name="Neurgaonkar P.S."/>
            <person name="Dharne M.S."/>
        </authorList>
    </citation>
    <scope>NUCLEOTIDE SEQUENCE</scope>
    <source>
        <strain evidence="5">DSM 25145</strain>
    </source>
</reference>